<sequence>MENPDILFTFDPFKKYDVHSDHITIGRVASEAGYLADGFCYYPKHLEEGIEPSKPQETYLFNPEEPNYSVDIRETFNLKVQSAEQHVSQFGGGSFKEQLLHRICLEGGNEQDLYLESFHKLYYSDLLI</sequence>
<dbReference type="OrthoDB" id="9778719at2"/>
<gene>
    <name evidence="1" type="ORF">SAMN02982927_02029</name>
</gene>
<dbReference type="EMBL" id="FOOY01000013">
    <property type="protein sequence ID" value="SFG55534.1"/>
    <property type="molecule type" value="Genomic_DNA"/>
</dbReference>
<dbReference type="InterPro" id="IPR024078">
    <property type="entry name" value="LmbE-like_dom_sf"/>
</dbReference>
<reference evidence="2" key="1">
    <citation type="submission" date="2016-10" db="EMBL/GenBank/DDBJ databases">
        <authorList>
            <person name="Varghese N."/>
            <person name="Submissions S."/>
        </authorList>
    </citation>
    <scope>NUCLEOTIDE SEQUENCE [LARGE SCALE GENOMIC DNA]</scope>
    <source>
        <strain evidence="2">ATCC 700379</strain>
    </source>
</reference>
<keyword evidence="2" id="KW-1185">Reference proteome</keyword>
<dbReference type="STRING" id="269670.SAMN02982927_02029"/>
<dbReference type="Gene3D" id="3.40.50.10320">
    <property type="entry name" value="LmbE-like"/>
    <property type="match status" value="1"/>
</dbReference>
<evidence type="ECO:0000313" key="2">
    <source>
        <dbReference type="Proteomes" id="UP000198752"/>
    </source>
</evidence>
<dbReference type="SUPFAM" id="SSF102588">
    <property type="entry name" value="LmbE-like"/>
    <property type="match status" value="1"/>
</dbReference>
<accession>A0A1I2SRM0</accession>
<evidence type="ECO:0000313" key="1">
    <source>
        <dbReference type="EMBL" id="SFG55534.1"/>
    </source>
</evidence>
<evidence type="ECO:0008006" key="3">
    <source>
        <dbReference type="Google" id="ProtNLM"/>
    </source>
</evidence>
<name>A0A1I2SRM0_9BACL</name>
<protein>
    <recommendedName>
        <fullName evidence="3">GlcNAc-PI de-N-acetylase</fullName>
    </recommendedName>
</protein>
<dbReference type="Proteomes" id="UP000198752">
    <property type="component" value="Unassembled WGS sequence"/>
</dbReference>
<dbReference type="AlphaFoldDB" id="A0A1I2SRM0"/>
<organism evidence="1 2">
    <name type="scientific">Sporolactobacillus nakayamae</name>
    <dbReference type="NCBI Taxonomy" id="269670"/>
    <lineage>
        <taxon>Bacteria</taxon>
        <taxon>Bacillati</taxon>
        <taxon>Bacillota</taxon>
        <taxon>Bacilli</taxon>
        <taxon>Bacillales</taxon>
        <taxon>Sporolactobacillaceae</taxon>
        <taxon>Sporolactobacillus</taxon>
    </lineage>
</organism>
<dbReference type="RefSeq" id="WP_093672588.1">
    <property type="nucleotide sequence ID" value="NZ_FOOY01000013.1"/>
</dbReference>
<proteinExistence type="predicted"/>